<keyword evidence="1" id="KW-0678">Repressor</keyword>
<dbReference type="RefSeq" id="WP_306977827.1">
    <property type="nucleotide sequence ID" value="NZ_JAUSTQ010000013.1"/>
</dbReference>
<proteinExistence type="predicted"/>
<protein>
    <submittedName>
        <fullName evidence="5">AcrR family transcriptional regulator</fullName>
    </submittedName>
</protein>
<evidence type="ECO:0000256" key="3">
    <source>
        <dbReference type="PROSITE-ProRule" id="PRU00335"/>
    </source>
</evidence>
<evidence type="ECO:0000313" key="6">
    <source>
        <dbReference type="Proteomes" id="UP001224359"/>
    </source>
</evidence>
<evidence type="ECO:0000256" key="1">
    <source>
        <dbReference type="ARBA" id="ARBA00022491"/>
    </source>
</evidence>
<organism evidence="5 6">
    <name type="scientific">Alkalibacillus salilacus</name>
    <dbReference type="NCBI Taxonomy" id="284582"/>
    <lineage>
        <taxon>Bacteria</taxon>
        <taxon>Bacillati</taxon>
        <taxon>Bacillota</taxon>
        <taxon>Bacilli</taxon>
        <taxon>Bacillales</taxon>
        <taxon>Bacillaceae</taxon>
        <taxon>Alkalibacillus</taxon>
    </lineage>
</organism>
<dbReference type="Pfam" id="PF00440">
    <property type="entry name" value="TetR_N"/>
    <property type="match status" value="1"/>
</dbReference>
<comment type="caution">
    <text evidence="5">The sequence shown here is derived from an EMBL/GenBank/DDBJ whole genome shotgun (WGS) entry which is preliminary data.</text>
</comment>
<accession>A0ABT9VHX8</accession>
<keyword evidence="6" id="KW-1185">Reference proteome</keyword>
<dbReference type="InterPro" id="IPR023772">
    <property type="entry name" value="DNA-bd_HTH_TetR-type_CS"/>
</dbReference>
<evidence type="ECO:0000256" key="2">
    <source>
        <dbReference type="ARBA" id="ARBA00023125"/>
    </source>
</evidence>
<dbReference type="PANTHER" id="PTHR43479:SF22">
    <property type="entry name" value="TRANSCRIPTIONAL REGULATOR, TETR FAMILY"/>
    <property type="match status" value="1"/>
</dbReference>
<gene>
    <name evidence="5" type="ORF">J2S77_002523</name>
</gene>
<dbReference type="Gene3D" id="1.10.357.10">
    <property type="entry name" value="Tetracycline Repressor, domain 2"/>
    <property type="match status" value="1"/>
</dbReference>
<reference evidence="5 6" key="1">
    <citation type="submission" date="2023-07" db="EMBL/GenBank/DDBJ databases">
        <title>Genomic Encyclopedia of Type Strains, Phase IV (KMG-IV): sequencing the most valuable type-strain genomes for metagenomic binning, comparative biology and taxonomic classification.</title>
        <authorList>
            <person name="Goeker M."/>
        </authorList>
    </citation>
    <scope>NUCLEOTIDE SEQUENCE [LARGE SCALE GENOMIC DNA]</scope>
    <source>
        <strain evidence="5 6">DSM 16460</strain>
    </source>
</reference>
<sequence length="276" mass="32402">MQEKKRLIIEASIDLFAERGFHETSVQQIVDEAQVAKGSFYNYFTSKNDLLRAIYDYYYTQIEEAMAEETRQAQTAMDSFTYQLDVVFHFLLNHKALIQMVLKEQVPIDRDMEWFMTEMKQQHYHWLEQNISAINGEAIKPYLYDVVVMTDGLIHSYMNWLLIDEDAIDLKQLPSYLTKRIYKICQDVMSEGEPTPIKQTPQFLTDESLLVATVRQYILNLDPKDRPEASRVLTAIENELSKPEPESVVIDSLLINLEQYDVIRDNIQELRDQRKG</sequence>
<evidence type="ECO:0000313" key="5">
    <source>
        <dbReference type="EMBL" id="MDQ0160519.1"/>
    </source>
</evidence>
<dbReference type="EMBL" id="JAUSTQ010000013">
    <property type="protein sequence ID" value="MDQ0160519.1"/>
    <property type="molecule type" value="Genomic_DNA"/>
</dbReference>
<dbReference type="Proteomes" id="UP001224359">
    <property type="component" value="Unassembled WGS sequence"/>
</dbReference>
<feature type="domain" description="HTH tetR-type" evidence="4">
    <location>
        <begin position="2"/>
        <end position="62"/>
    </location>
</feature>
<dbReference type="PROSITE" id="PS01081">
    <property type="entry name" value="HTH_TETR_1"/>
    <property type="match status" value="1"/>
</dbReference>
<dbReference type="InterPro" id="IPR009057">
    <property type="entry name" value="Homeodomain-like_sf"/>
</dbReference>
<dbReference type="PRINTS" id="PR00455">
    <property type="entry name" value="HTHTETR"/>
</dbReference>
<dbReference type="PANTHER" id="PTHR43479">
    <property type="entry name" value="ACREF/ENVCD OPERON REPRESSOR-RELATED"/>
    <property type="match status" value="1"/>
</dbReference>
<dbReference type="SUPFAM" id="SSF46689">
    <property type="entry name" value="Homeodomain-like"/>
    <property type="match status" value="1"/>
</dbReference>
<feature type="DNA-binding region" description="H-T-H motif" evidence="3">
    <location>
        <begin position="25"/>
        <end position="44"/>
    </location>
</feature>
<evidence type="ECO:0000259" key="4">
    <source>
        <dbReference type="PROSITE" id="PS50977"/>
    </source>
</evidence>
<dbReference type="PROSITE" id="PS50977">
    <property type="entry name" value="HTH_TETR_2"/>
    <property type="match status" value="1"/>
</dbReference>
<name>A0ABT9VHX8_9BACI</name>
<keyword evidence="2 3" id="KW-0238">DNA-binding</keyword>
<dbReference type="InterPro" id="IPR050624">
    <property type="entry name" value="HTH-type_Tx_Regulator"/>
</dbReference>
<dbReference type="InterPro" id="IPR001647">
    <property type="entry name" value="HTH_TetR"/>
</dbReference>